<protein>
    <submittedName>
        <fullName evidence="3">Putative secreted protein</fullName>
    </submittedName>
</protein>
<keyword evidence="2" id="KW-0732">Signal</keyword>
<dbReference type="AlphaFoldDB" id="A0A6B0TZJ8"/>
<accession>A0A6B0TZJ8</accession>
<dbReference type="EMBL" id="GIFC01001308">
    <property type="protein sequence ID" value="MXU83391.1"/>
    <property type="molecule type" value="Transcribed_RNA"/>
</dbReference>
<proteinExistence type="predicted"/>
<evidence type="ECO:0000256" key="1">
    <source>
        <dbReference type="SAM" id="MobiDB-lite"/>
    </source>
</evidence>
<evidence type="ECO:0000313" key="3">
    <source>
        <dbReference type="EMBL" id="MXU83391.1"/>
    </source>
</evidence>
<sequence>MRPRASWPCHPSSSLTLHATLGALVWCRLAGFEQRATNSGGANNARTSSPPRQVGPINYYSRTSEHTQQNRTPAT</sequence>
<feature type="compositionally biased region" description="Polar residues" evidence="1">
    <location>
        <begin position="37"/>
        <end position="51"/>
    </location>
</feature>
<feature type="chain" id="PRO_5025608280" evidence="2">
    <location>
        <begin position="23"/>
        <end position="75"/>
    </location>
</feature>
<feature type="region of interest" description="Disordered" evidence="1">
    <location>
        <begin position="37"/>
        <end position="75"/>
    </location>
</feature>
<feature type="compositionally biased region" description="Polar residues" evidence="1">
    <location>
        <begin position="60"/>
        <end position="75"/>
    </location>
</feature>
<organism evidence="3">
    <name type="scientific">Ixodes ricinus</name>
    <name type="common">Common tick</name>
    <name type="synonym">Acarus ricinus</name>
    <dbReference type="NCBI Taxonomy" id="34613"/>
    <lineage>
        <taxon>Eukaryota</taxon>
        <taxon>Metazoa</taxon>
        <taxon>Ecdysozoa</taxon>
        <taxon>Arthropoda</taxon>
        <taxon>Chelicerata</taxon>
        <taxon>Arachnida</taxon>
        <taxon>Acari</taxon>
        <taxon>Parasitiformes</taxon>
        <taxon>Ixodida</taxon>
        <taxon>Ixodoidea</taxon>
        <taxon>Ixodidae</taxon>
        <taxon>Ixodinae</taxon>
        <taxon>Ixodes</taxon>
    </lineage>
</organism>
<name>A0A6B0TZJ8_IXORI</name>
<feature type="signal peptide" evidence="2">
    <location>
        <begin position="1"/>
        <end position="22"/>
    </location>
</feature>
<evidence type="ECO:0000256" key="2">
    <source>
        <dbReference type="SAM" id="SignalP"/>
    </source>
</evidence>
<reference evidence="3" key="1">
    <citation type="submission" date="2019-12" db="EMBL/GenBank/DDBJ databases">
        <title>An insight into the sialome of adult female Ixodes ricinus ticks feeding for 6 days.</title>
        <authorList>
            <person name="Perner J."/>
            <person name="Ribeiro J.M.C."/>
        </authorList>
    </citation>
    <scope>NUCLEOTIDE SEQUENCE</scope>
    <source>
        <strain evidence="3">Semi-engorged</strain>
        <tissue evidence="3">Salivary glands</tissue>
    </source>
</reference>